<accession>A0A1W0A2W8</accession>
<dbReference type="Gene3D" id="1.25.40.20">
    <property type="entry name" value="Ankyrin repeat-containing domain"/>
    <property type="match status" value="1"/>
</dbReference>
<dbReference type="STRING" id="74557.A0A1W0A2W8"/>
<evidence type="ECO:0000313" key="1">
    <source>
        <dbReference type="EMBL" id="OQS04607.1"/>
    </source>
</evidence>
<sequence>MARAVDCGQLVVIEYLHEQQNGDIGSFALSVACANGNLRVAEYIYHHTTSPQVQTSTVAKRGHLHIIKFLNDHNIPEFTTQTMDEAAIAGHLNIVKYLRAHRQEGCTTRAMTGAAENGHTEVVLYLRQYSYKYFFRSVFRSINSSNKICVVQ</sequence>
<protein>
    <submittedName>
        <fullName evidence="1">Uncharacterized protein</fullName>
    </submittedName>
</protein>
<dbReference type="InterPro" id="IPR036770">
    <property type="entry name" value="Ankyrin_rpt-contain_sf"/>
</dbReference>
<dbReference type="InterPro" id="IPR052050">
    <property type="entry name" value="SecEffector_AnkRepeat"/>
</dbReference>
<dbReference type="AlphaFoldDB" id="A0A1W0A2W8"/>
<dbReference type="SUPFAM" id="SSF48403">
    <property type="entry name" value="Ankyrin repeat"/>
    <property type="match status" value="1"/>
</dbReference>
<dbReference type="Proteomes" id="UP000243217">
    <property type="component" value="Unassembled WGS sequence"/>
</dbReference>
<proteinExistence type="predicted"/>
<name>A0A1W0A2W8_9STRA</name>
<evidence type="ECO:0000313" key="2">
    <source>
        <dbReference type="Proteomes" id="UP000243217"/>
    </source>
</evidence>
<keyword evidence="2" id="KW-1185">Reference proteome</keyword>
<dbReference type="PANTHER" id="PTHR46586">
    <property type="entry name" value="ANKYRIN REPEAT-CONTAINING PROTEIN"/>
    <property type="match status" value="1"/>
</dbReference>
<organism evidence="1 2">
    <name type="scientific">Thraustotheca clavata</name>
    <dbReference type="NCBI Taxonomy" id="74557"/>
    <lineage>
        <taxon>Eukaryota</taxon>
        <taxon>Sar</taxon>
        <taxon>Stramenopiles</taxon>
        <taxon>Oomycota</taxon>
        <taxon>Saprolegniomycetes</taxon>
        <taxon>Saprolegniales</taxon>
        <taxon>Achlyaceae</taxon>
        <taxon>Thraustotheca</taxon>
    </lineage>
</organism>
<dbReference type="EMBL" id="JNBS01000586">
    <property type="protein sequence ID" value="OQS04607.1"/>
    <property type="molecule type" value="Genomic_DNA"/>
</dbReference>
<gene>
    <name evidence="1" type="ORF">THRCLA_20839</name>
</gene>
<dbReference type="PANTHER" id="PTHR46586:SF3">
    <property type="entry name" value="ANKYRIN REPEAT-CONTAINING PROTEIN"/>
    <property type="match status" value="1"/>
</dbReference>
<comment type="caution">
    <text evidence="1">The sequence shown here is derived from an EMBL/GenBank/DDBJ whole genome shotgun (WGS) entry which is preliminary data.</text>
</comment>
<reference evidence="1 2" key="1">
    <citation type="journal article" date="2014" name="Genome Biol. Evol.">
        <title>The secreted proteins of Achlya hypogyna and Thraustotheca clavata identify the ancestral oomycete secretome and reveal gene acquisitions by horizontal gene transfer.</title>
        <authorList>
            <person name="Misner I."/>
            <person name="Blouin N."/>
            <person name="Leonard G."/>
            <person name="Richards T.A."/>
            <person name="Lane C.E."/>
        </authorList>
    </citation>
    <scope>NUCLEOTIDE SEQUENCE [LARGE SCALE GENOMIC DNA]</scope>
    <source>
        <strain evidence="1 2">ATCC 34112</strain>
    </source>
</reference>
<dbReference type="OrthoDB" id="58544at2759"/>